<feature type="compositionally biased region" description="Basic and acidic residues" evidence="1">
    <location>
        <begin position="63"/>
        <end position="81"/>
    </location>
</feature>
<organism evidence="3 4">
    <name type="scientific">Oncorhynchus tshawytscha</name>
    <name type="common">Chinook salmon</name>
    <name type="synonym">Salmo tshawytscha</name>
    <dbReference type="NCBI Taxonomy" id="74940"/>
    <lineage>
        <taxon>Eukaryota</taxon>
        <taxon>Metazoa</taxon>
        <taxon>Chordata</taxon>
        <taxon>Craniata</taxon>
        <taxon>Vertebrata</taxon>
        <taxon>Euteleostomi</taxon>
        <taxon>Actinopterygii</taxon>
        <taxon>Neopterygii</taxon>
        <taxon>Teleostei</taxon>
        <taxon>Protacanthopterygii</taxon>
        <taxon>Salmoniformes</taxon>
        <taxon>Salmonidae</taxon>
        <taxon>Salmoninae</taxon>
        <taxon>Oncorhynchus</taxon>
    </lineage>
</organism>
<accession>A0A8C8MI04</accession>
<dbReference type="InterPro" id="IPR039875">
    <property type="entry name" value="LENG1-like"/>
</dbReference>
<feature type="compositionally biased region" description="Basic and acidic residues" evidence="1">
    <location>
        <begin position="304"/>
        <end position="313"/>
    </location>
</feature>
<feature type="compositionally biased region" description="Basic and acidic residues" evidence="1">
    <location>
        <begin position="229"/>
        <end position="260"/>
    </location>
</feature>
<dbReference type="PANTHER" id="PTHR22093">
    <property type="entry name" value="LEUKOCYTE RECEPTOR CLUSTER LRC MEMBER 1"/>
    <property type="match status" value="1"/>
</dbReference>
<protein>
    <submittedName>
        <fullName evidence="3">Leukocyte receptor cluster (LRC) member 1</fullName>
    </submittedName>
</protein>
<feature type="domain" description="CBF1-interacting co-repressor CIR N-terminal" evidence="2">
    <location>
        <begin position="38"/>
        <end position="74"/>
    </location>
</feature>
<keyword evidence="4" id="KW-1185">Reference proteome</keyword>
<dbReference type="Proteomes" id="UP000694402">
    <property type="component" value="Unassembled WGS sequence"/>
</dbReference>
<dbReference type="Ensembl" id="ENSOTST00005098719.2">
    <property type="protein sequence ID" value="ENSOTSP00005090958.2"/>
    <property type="gene ID" value="ENSOTSG00005042698.2"/>
</dbReference>
<feature type="compositionally biased region" description="Basic and acidic residues" evidence="1">
    <location>
        <begin position="271"/>
        <end position="286"/>
    </location>
</feature>
<gene>
    <name evidence="3" type="primary">LOC112234877</name>
</gene>
<proteinExistence type="predicted"/>
<dbReference type="SMART" id="SM01083">
    <property type="entry name" value="Cir_N"/>
    <property type="match status" value="1"/>
</dbReference>
<dbReference type="Pfam" id="PF10197">
    <property type="entry name" value="Cir_N"/>
    <property type="match status" value="1"/>
</dbReference>
<feature type="compositionally biased region" description="Basic and acidic residues" evidence="1">
    <location>
        <begin position="189"/>
        <end position="220"/>
    </location>
</feature>
<name>A0A8C8MI04_ONCTS</name>
<evidence type="ECO:0000313" key="4">
    <source>
        <dbReference type="Proteomes" id="UP000694402"/>
    </source>
</evidence>
<evidence type="ECO:0000259" key="2">
    <source>
        <dbReference type="SMART" id="SM01083"/>
    </source>
</evidence>
<dbReference type="AlphaFoldDB" id="A0A8C8MI04"/>
<reference evidence="3" key="2">
    <citation type="submission" date="2025-09" db="UniProtKB">
        <authorList>
            <consortium name="Ensembl"/>
        </authorList>
    </citation>
    <scope>IDENTIFICATION</scope>
</reference>
<feature type="compositionally biased region" description="Basic and acidic residues" evidence="1">
    <location>
        <begin position="119"/>
        <end position="142"/>
    </location>
</feature>
<feature type="compositionally biased region" description="Basic and acidic residues" evidence="1">
    <location>
        <begin position="165"/>
        <end position="182"/>
    </location>
</feature>
<dbReference type="InterPro" id="IPR019339">
    <property type="entry name" value="CIR_N_dom"/>
</dbReference>
<reference evidence="3" key="1">
    <citation type="submission" date="2025-08" db="UniProtKB">
        <authorList>
            <consortium name="Ensembl"/>
        </authorList>
    </citation>
    <scope>IDENTIFICATION</scope>
</reference>
<evidence type="ECO:0000313" key="3">
    <source>
        <dbReference type="Ensembl" id="ENSOTSP00005090958.2"/>
    </source>
</evidence>
<dbReference type="GeneTree" id="ENSGT00510000048131"/>
<dbReference type="PANTHER" id="PTHR22093:SF0">
    <property type="entry name" value="LEUKOCYTE RECEPTOR CLUSTER MEMBER 1"/>
    <property type="match status" value="1"/>
</dbReference>
<sequence>MSVLTLVAYGQTLRISYVPWSKQTLNFRRKMNILPKKSWHVRNKDNVARVRRDEAQTAEEEREVQRRVERAEQEARTEHLRQKSRAALQQSGGWKDEGEGGEGSAGVVEHLNLFPLEESSEKKGNAEYLKDQKDEKEREERAIGLLVSLGPQPGTEVTPWYMKTGQDEEKDDKKEKEKDNKGKRLPLSQEEKEKRDRRLKDMLDPLKEMKKALAVKDRKEHKSKKKEKRDRGERRSSGGESSIERLRAERLQREAEEKRRAQALLDQKNGTGKEKERPRETEEREMPYNSAYFPELARKRQRKDRNAWRDGIF</sequence>
<feature type="region of interest" description="Disordered" evidence="1">
    <location>
        <begin position="52"/>
        <end position="313"/>
    </location>
</feature>
<evidence type="ECO:0000256" key="1">
    <source>
        <dbReference type="SAM" id="MobiDB-lite"/>
    </source>
</evidence>